<dbReference type="InterPro" id="IPR012337">
    <property type="entry name" value="RNaseH-like_sf"/>
</dbReference>
<dbReference type="GO" id="GO:0016324">
    <property type="term" value="C:apical plasma membrane"/>
    <property type="evidence" value="ECO:0007669"/>
    <property type="project" value="TreeGrafter"/>
</dbReference>
<keyword evidence="6" id="KW-0732">Signal</keyword>
<dbReference type="InterPro" id="IPR023415">
    <property type="entry name" value="LDLR_class-A_CS"/>
</dbReference>
<evidence type="ECO:0000256" key="2">
    <source>
        <dbReference type="ARBA" id="ARBA00004308"/>
    </source>
</evidence>
<dbReference type="CDD" id="cd00112">
    <property type="entry name" value="LDLa"/>
    <property type="match status" value="3"/>
</dbReference>
<keyword evidence="4" id="KW-0254">Endocytosis</keyword>
<evidence type="ECO:0000313" key="17">
    <source>
        <dbReference type="WBParaSite" id="jg19040"/>
    </source>
</evidence>
<feature type="disulfide bond" evidence="13">
    <location>
        <begin position="172"/>
        <end position="187"/>
    </location>
</feature>
<dbReference type="GO" id="GO:0042562">
    <property type="term" value="F:hormone binding"/>
    <property type="evidence" value="ECO:0007669"/>
    <property type="project" value="TreeGrafter"/>
</dbReference>
<sequence length="843" mass="94482">MQEDECESVPEELEDTADESVELIFGEVSDENVRLEIFMSNVVSKRLSCFAHNLQDVIGDFMKTLVQNNGFRAMLGLLKRVKFCMAAKQAVREQLEVQNPIGYWESALNTIFRSLATLAMEILAIPATSAPIERVFSQAGLAASRHQSRTEILLLNSQLCKTGFCIPQSWKCDGEADCVDHSDENDCPTTSTNRNVTCSDKEFKCKNGAQCISSYWRCDGDADCFDESDEKDCDTSKAIKCSATQKMCANAKECVDIDVICDGNSDCTDGSDELNCTTVAKAITCNKEFEFQCPNETPMKCIPYSNLCRSGMPNNDCTIKSVCNTEIVNCNTTIDNYCECRKMGTKGKLCTCLSGLKNVEINALTLMSVKHLESATRFARIHSEATNCRAVGKDPMLLLSNRAAIRQYDIVTNKYHPLISSLESAVAMDFWHKNNTLIWSDVSKEKIMICHIGNQTMLNDIGDCLEHETDRTPDGLAIDWVHGLLFWTDTGMDRISHLDEPRAIAVDPSAGLIFWTDWGARARIERAGMDGENRVEIISGDIVRWPNGLAVDILDRKVYWADAKMKLISSCDYWGKNVRTVIHSHQHLRHPFSLAVFEEKLYWTDWDQEGVLTVNKFHGNDVKTLMKGISGPMTVRVYHKQAQPEHINKCERSDCEHLCLPRAMFTAASREQESDILGLTYSCSCDLGFKISTENSSMCISLDTIAGIMPLEDPSGFPLTYLLLVAIVAIVLILGVVHYRRQPARFSVLQFDNPIYRRTIEDLDAELENPVGDNTLGAISILPVASFNGQSATKSDSNAKLVWMYMTVHNIPMTSHQMAMLLKTQIARIRYCSSIFRKDAFYL</sequence>
<evidence type="ECO:0000256" key="15">
    <source>
        <dbReference type="SAM" id="Phobius"/>
    </source>
</evidence>
<evidence type="ECO:0000256" key="12">
    <source>
        <dbReference type="ARBA" id="ARBA00023180"/>
    </source>
</evidence>
<keyword evidence="11" id="KW-0675">Receptor</keyword>
<evidence type="ECO:0000256" key="10">
    <source>
        <dbReference type="ARBA" id="ARBA00023157"/>
    </source>
</evidence>
<evidence type="ECO:0000256" key="11">
    <source>
        <dbReference type="ARBA" id="ARBA00023170"/>
    </source>
</evidence>
<dbReference type="InterPro" id="IPR011042">
    <property type="entry name" value="6-blade_b-propeller_TolB-like"/>
</dbReference>
<feature type="disulfide bond" evidence="13">
    <location>
        <begin position="261"/>
        <end position="276"/>
    </location>
</feature>
<evidence type="ECO:0000256" key="1">
    <source>
        <dbReference type="ARBA" id="ARBA00004167"/>
    </source>
</evidence>
<keyword evidence="7" id="KW-0677">Repeat</keyword>
<dbReference type="PROSITE" id="PS01209">
    <property type="entry name" value="LDLRA_1"/>
    <property type="match status" value="2"/>
</dbReference>
<feature type="repeat" description="LDL-receptor class B" evidence="14">
    <location>
        <begin position="556"/>
        <end position="600"/>
    </location>
</feature>
<keyword evidence="16" id="KW-1185">Reference proteome</keyword>
<comment type="subcellular location">
    <subcellularLocation>
        <location evidence="2">Endomembrane system</location>
    </subcellularLocation>
    <subcellularLocation>
        <location evidence="1">Membrane</location>
        <topology evidence="1">Single-pass membrane protein</topology>
    </subcellularLocation>
</comment>
<dbReference type="SUPFAM" id="SSF53098">
    <property type="entry name" value="Ribonuclease H-like"/>
    <property type="match status" value="1"/>
</dbReference>
<dbReference type="GO" id="GO:0006898">
    <property type="term" value="P:receptor-mediated endocytosis"/>
    <property type="evidence" value="ECO:0007669"/>
    <property type="project" value="TreeGrafter"/>
</dbReference>
<evidence type="ECO:0000256" key="5">
    <source>
        <dbReference type="ARBA" id="ARBA00022692"/>
    </source>
</evidence>
<dbReference type="PROSITE" id="PS50068">
    <property type="entry name" value="LDLRA_2"/>
    <property type="match status" value="3"/>
</dbReference>
<dbReference type="SMART" id="SM00192">
    <property type="entry name" value="LDLa"/>
    <property type="match status" value="3"/>
</dbReference>
<dbReference type="SUPFAM" id="SSF63825">
    <property type="entry name" value="YWTD domain"/>
    <property type="match status" value="1"/>
</dbReference>
<keyword evidence="10 13" id="KW-1015">Disulfide bond</keyword>
<accession>A0A915DGL5</accession>
<dbReference type="FunFam" id="4.10.400.10:FF:000045">
    <property type="entry name" value="Low-density lipoprotein receptor-related protein 2"/>
    <property type="match status" value="1"/>
</dbReference>
<dbReference type="PANTHER" id="PTHR22722:SF14">
    <property type="entry name" value="MEGALIN, ISOFORM A"/>
    <property type="match status" value="1"/>
</dbReference>
<feature type="disulfide bond" evidence="13">
    <location>
        <begin position="160"/>
        <end position="178"/>
    </location>
</feature>
<feature type="transmembrane region" description="Helical" evidence="15">
    <location>
        <begin position="719"/>
        <end position="739"/>
    </location>
</feature>
<name>A0A915DGL5_9BILA</name>
<dbReference type="GO" id="GO:0043235">
    <property type="term" value="C:receptor complex"/>
    <property type="evidence" value="ECO:0007669"/>
    <property type="project" value="TreeGrafter"/>
</dbReference>
<evidence type="ECO:0000256" key="9">
    <source>
        <dbReference type="ARBA" id="ARBA00023136"/>
    </source>
</evidence>
<organism evidence="16 17">
    <name type="scientific">Ditylenchus dipsaci</name>
    <dbReference type="NCBI Taxonomy" id="166011"/>
    <lineage>
        <taxon>Eukaryota</taxon>
        <taxon>Metazoa</taxon>
        <taxon>Ecdysozoa</taxon>
        <taxon>Nematoda</taxon>
        <taxon>Chromadorea</taxon>
        <taxon>Rhabditida</taxon>
        <taxon>Tylenchina</taxon>
        <taxon>Tylenchomorpha</taxon>
        <taxon>Sphaerularioidea</taxon>
        <taxon>Anguinidae</taxon>
        <taxon>Anguininae</taxon>
        <taxon>Ditylenchus</taxon>
    </lineage>
</organism>
<dbReference type="Pfam" id="PF00057">
    <property type="entry name" value="Ldl_recept_a"/>
    <property type="match status" value="3"/>
</dbReference>
<feature type="repeat" description="LDL-receptor class B" evidence="14">
    <location>
        <begin position="511"/>
        <end position="555"/>
    </location>
</feature>
<evidence type="ECO:0000256" key="3">
    <source>
        <dbReference type="ARBA" id="ARBA00022536"/>
    </source>
</evidence>
<comment type="caution">
    <text evidence="13">Lacks conserved residue(s) required for the propagation of feature annotation.</text>
</comment>
<evidence type="ECO:0000313" key="16">
    <source>
        <dbReference type="Proteomes" id="UP000887574"/>
    </source>
</evidence>
<evidence type="ECO:0000256" key="8">
    <source>
        <dbReference type="ARBA" id="ARBA00022989"/>
    </source>
</evidence>
<dbReference type="InterPro" id="IPR036055">
    <property type="entry name" value="LDL_receptor-like_sf"/>
</dbReference>
<evidence type="ECO:0000256" key="7">
    <source>
        <dbReference type="ARBA" id="ARBA00022737"/>
    </source>
</evidence>
<keyword evidence="3" id="KW-0245">EGF-like domain</keyword>
<keyword evidence="5 15" id="KW-0812">Transmembrane</keyword>
<dbReference type="GO" id="GO:0046983">
    <property type="term" value="F:protein dimerization activity"/>
    <property type="evidence" value="ECO:0007669"/>
    <property type="project" value="InterPro"/>
</dbReference>
<dbReference type="InterPro" id="IPR000033">
    <property type="entry name" value="LDLR_classB_rpt"/>
</dbReference>
<keyword evidence="8 15" id="KW-1133">Transmembrane helix</keyword>
<dbReference type="PANTHER" id="PTHR22722">
    <property type="entry name" value="LOW-DENSITY LIPOPROTEIN RECEPTOR-RELATED PROTEIN 2-RELATED"/>
    <property type="match status" value="1"/>
</dbReference>
<dbReference type="PRINTS" id="PR00261">
    <property type="entry name" value="LDLRECEPTOR"/>
</dbReference>
<dbReference type="PROSITE" id="PS51120">
    <property type="entry name" value="LDLRB"/>
    <property type="match status" value="2"/>
</dbReference>
<evidence type="ECO:0000256" key="4">
    <source>
        <dbReference type="ARBA" id="ARBA00022583"/>
    </source>
</evidence>
<dbReference type="FunFam" id="2.120.10.30:FF:000241">
    <property type="entry name" value="Low-density lipoprotein receptor-related protein 6"/>
    <property type="match status" value="1"/>
</dbReference>
<evidence type="ECO:0000256" key="14">
    <source>
        <dbReference type="PROSITE-ProRule" id="PRU00461"/>
    </source>
</evidence>
<dbReference type="AlphaFoldDB" id="A0A915DGL5"/>
<keyword evidence="12" id="KW-0325">Glycoprotein</keyword>
<protein>
    <submittedName>
        <fullName evidence="17">HAT C-terminal dimerisation domain-containing protein</fullName>
    </submittedName>
</protein>
<evidence type="ECO:0000256" key="13">
    <source>
        <dbReference type="PROSITE-ProRule" id="PRU00124"/>
    </source>
</evidence>
<dbReference type="InterPro" id="IPR002172">
    <property type="entry name" value="LDrepeatLR_classA_rpt"/>
</dbReference>
<dbReference type="SUPFAM" id="SSF57424">
    <property type="entry name" value="LDL receptor-like module"/>
    <property type="match status" value="3"/>
</dbReference>
<evidence type="ECO:0000256" key="6">
    <source>
        <dbReference type="ARBA" id="ARBA00022729"/>
    </source>
</evidence>
<keyword evidence="9 15" id="KW-0472">Membrane</keyword>
<dbReference type="Gene3D" id="4.10.400.10">
    <property type="entry name" value="Low-density Lipoprotein Receptor"/>
    <property type="match status" value="3"/>
</dbReference>
<proteinExistence type="predicted"/>
<dbReference type="Pfam" id="PF00058">
    <property type="entry name" value="Ldl_recept_b"/>
    <property type="match status" value="3"/>
</dbReference>
<dbReference type="SMART" id="SM00135">
    <property type="entry name" value="LY"/>
    <property type="match status" value="5"/>
</dbReference>
<dbReference type="Proteomes" id="UP000887574">
    <property type="component" value="Unplaced"/>
</dbReference>
<dbReference type="GO" id="GO:0012505">
    <property type="term" value="C:endomembrane system"/>
    <property type="evidence" value="ECO:0007669"/>
    <property type="project" value="UniProtKB-SubCell"/>
</dbReference>
<dbReference type="InterPro" id="IPR051221">
    <property type="entry name" value="LDLR-related"/>
</dbReference>
<feature type="disulfide bond" evidence="13">
    <location>
        <begin position="218"/>
        <end position="233"/>
    </location>
</feature>
<dbReference type="WBParaSite" id="jg19040">
    <property type="protein sequence ID" value="jg19040"/>
    <property type="gene ID" value="jg19040"/>
</dbReference>
<reference evidence="17" key="1">
    <citation type="submission" date="2022-11" db="UniProtKB">
        <authorList>
            <consortium name="WormBaseParasite"/>
        </authorList>
    </citation>
    <scope>IDENTIFICATION</scope>
</reference>
<dbReference type="Gene3D" id="2.120.10.30">
    <property type="entry name" value="TolB, C-terminal domain"/>
    <property type="match status" value="1"/>
</dbReference>